<name>A0A9W6SQB7_9ACTN</name>
<proteinExistence type="predicted"/>
<evidence type="ECO:0008006" key="3">
    <source>
        <dbReference type="Google" id="ProtNLM"/>
    </source>
</evidence>
<evidence type="ECO:0000313" key="2">
    <source>
        <dbReference type="Proteomes" id="UP001165079"/>
    </source>
</evidence>
<keyword evidence="2" id="KW-1185">Reference proteome</keyword>
<dbReference type="RefSeq" id="WP_285665571.1">
    <property type="nucleotide sequence ID" value="NZ_BSTX01000004.1"/>
</dbReference>
<dbReference type="Pfam" id="PF02575">
    <property type="entry name" value="YbaB_DNA_bd"/>
    <property type="match status" value="1"/>
</dbReference>
<organism evidence="1 2">
    <name type="scientific">Actinorhabdospora filicis</name>
    <dbReference type="NCBI Taxonomy" id="1785913"/>
    <lineage>
        <taxon>Bacteria</taxon>
        <taxon>Bacillati</taxon>
        <taxon>Actinomycetota</taxon>
        <taxon>Actinomycetes</taxon>
        <taxon>Micromonosporales</taxon>
        <taxon>Micromonosporaceae</taxon>
        <taxon>Actinorhabdospora</taxon>
    </lineage>
</organism>
<sequence length="125" mass="13623">MSLPSFADDPGAWSREFDRMAREMRERADRAGRELAAASVTVSSRDKAVTVTVGATGLLAGVEFGVRARALTQMQLASALMETYGRAVAEATRASREVLSEISGPAALELFDELMPREDETKRSW</sequence>
<dbReference type="Proteomes" id="UP001165079">
    <property type="component" value="Unassembled WGS sequence"/>
</dbReference>
<accession>A0A9W6SQB7</accession>
<dbReference type="Gene3D" id="3.30.1310.10">
    <property type="entry name" value="Nucleoid-associated protein YbaB-like domain"/>
    <property type="match status" value="1"/>
</dbReference>
<reference evidence="1" key="1">
    <citation type="submission" date="2023-03" db="EMBL/GenBank/DDBJ databases">
        <title>Actinorhabdospora filicis NBRC 111898.</title>
        <authorList>
            <person name="Ichikawa N."/>
            <person name="Sato H."/>
            <person name="Tonouchi N."/>
        </authorList>
    </citation>
    <scope>NUCLEOTIDE SEQUENCE</scope>
    <source>
        <strain evidence="1">NBRC 111898</strain>
    </source>
</reference>
<evidence type="ECO:0000313" key="1">
    <source>
        <dbReference type="EMBL" id="GLZ80403.1"/>
    </source>
</evidence>
<dbReference type="SUPFAM" id="SSF82607">
    <property type="entry name" value="YbaB-like"/>
    <property type="match status" value="1"/>
</dbReference>
<protein>
    <recommendedName>
        <fullName evidence="3">YbaB/EbfC DNA-binding family protein</fullName>
    </recommendedName>
</protein>
<comment type="caution">
    <text evidence="1">The sequence shown here is derived from an EMBL/GenBank/DDBJ whole genome shotgun (WGS) entry which is preliminary data.</text>
</comment>
<dbReference type="EMBL" id="BSTX01000004">
    <property type="protein sequence ID" value="GLZ80403.1"/>
    <property type="molecule type" value="Genomic_DNA"/>
</dbReference>
<dbReference type="GO" id="GO:0003677">
    <property type="term" value="F:DNA binding"/>
    <property type="evidence" value="ECO:0007669"/>
    <property type="project" value="InterPro"/>
</dbReference>
<gene>
    <name evidence="1" type="ORF">Afil01_52100</name>
</gene>
<dbReference type="AlphaFoldDB" id="A0A9W6SQB7"/>
<dbReference type="InterPro" id="IPR036894">
    <property type="entry name" value="YbaB-like_sf"/>
</dbReference>
<dbReference type="InterPro" id="IPR004401">
    <property type="entry name" value="YbaB/EbfC"/>
</dbReference>